<keyword evidence="3" id="KW-1185">Reference proteome</keyword>
<keyword evidence="2" id="KW-0261">Viral envelope protein</keyword>
<feature type="domain" description="Baculovirus ODV-E66 C-terminal" evidence="1">
    <location>
        <begin position="286"/>
        <end position="620"/>
    </location>
</feature>
<dbReference type="InterPro" id="IPR006934">
    <property type="entry name" value="ODV-E66_C_baculovirus"/>
</dbReference>
<dbReference type="KEGG" id="vg:10973834"/>
<dbReference type="Gene3D" id="1.50.10.100">
    <property type="entry name" value="Chondroitin AC/alginate lyase"/>
    <property type="match status" value="1"/>
</dbReference>
<dbReference type="EMBL" id="EU255577">
    <property type="protein sequence ID" value="ABY47841.1"/>
    <property type="molecule type" value="Genomic_DNA"/>
</dbReference>
<dbReference type="GO" id="GO:0019031">
    <property type="term" value="C:viral envelope"/>
    <property type="evidence" value="ECO:0007669"/>
    <property type="project" value="UniProtKB-KW"/>
</dbReference>
<dbReference type="InterPro" id="IPR043082">
    <property type="entry name" value="Baculo_ODV-E66_core"/>
</dbReference>
<dbReference type="SUPFAM" id="SSF48230">
    <property type="entry name" value="Chondroitin AC/alginate lyase"/>
    <property type="match status" value="1"/>
</dbReference>
<reference evidence="2 3" key="1">
    <citation type="journal article" date="2008" name="Virus Genes">
        <title>Genomic sequence analysis of a granulovirus isolated from the Old World bollworm, Helicoverpa armigera.</title>
        <authorList>
            <person name="Harrison R.L."/>
            <person name="Popham H.J."/>
        </authorList>
    </citation>
    <scope>NUCLEOTIDE SEQUENCE [LARGE SCALE GENOMIC DNA]</scope>
</reference>
<evidence type="ECO:0000313" key="2">
    <source>
        <dbReference type="EMBL" id="ABY47841.1"/>
    </source>
</evidence>
<dbReference type="Gene3D" id="2.70.98.100">
    <property type="entry name" value="Baculovirus E66 occlusion-derived virus envelope protein, domain 2"/>
    <property type="match status" value="1"/>
</dbReference>
<dbReference type="Pfam" id="PF04850">
    <property type="entry name" value="Baculo_E66"/>
    <property type="match status" value="1"/>
</dbReference>
<accession>A9YMZ2</accession>
<evidence type="ECO:0000313" key="3">
    <source>
        <dbReference type="Proteomes" id="UP000203266"/>
    </source>
</evidence>
<protein>
    <submittedName>
        <fullName evidence="2">Occlusion-derived virus envelope protein ODV-E66</fullName>
    </submittedName>
</protein>
<dbReference type="GeneID" id="10973834"/>
<sequence>MPTEMLIILVLVILCIIFTLSINVFNKTTDIVPYITPIAPTSYTDDLQHFEEYYLSTLLSKYMQKAEKIANPTRAFTNDGNMFQGLQPWSSPPDFGVAMHTLIGYGVRLKTPGDALYENYELAENLCNAIIMIFNHLPYPAPVNSAPWGPRTDWYHFSITMPECLQNTCIVLRGYFDVSMLVEHILYYYLPEPTLSMGWRRTAGNAMRMGLPYAYGQLLRGYSYKHIRFEPEMVYVLNIINFPLVPVGNGIHYDYAYFDHTDVRAYGYLLNSFFTFSYYNFLFGDEVVHMDNLNACINLVGSPGGYVNPAVLSRQGSNYSNVIGSFVPYKNEAVSADFSKILTVRTPLYFGSVVGQTPGVAYYEADENNNLHAPLWAMTRKIWANNGRIIRYRPGMLGLESGIILTLNLSGVWSVPTTGPSTSSFHPIFAQTAICTTGDAGVMVSRVRLEELNLAYDSYTLYHNNGMFQLYDNILSIRPISNSARCVVLTKDLTVDTPWETASNVATSNMVTARHINIANNPSFSNFAIRSFDNVNMQTLEQLIGADSINAGVGMSCFSLTVSDTIDDTRASRVNTNAFVITTGSLELAVEFPMVVLKDNNTRQVTINDASSDTRNTHELLFSKVYSVLTYVNLSIENLFSDTVKRLDDRFVYNNTQANQFKFVYQNM</sequence>
<dbReference type="OrthoDB" id="1386at10239"/>
<dbReference type="Proteomes" id="UP000203266">
    <property type="component" value="Segment"/>
</dbReference>
<name>A9YMZ2_9BBAC</name>
<proteinExistence type="predicted"/>
<keyword evidence="2" id="KW-0946">Virion</keyword>
<organism evidence="2 3">
    <name type="scientific">Helicoverpa armigera granulovirus</name>
    <dbReference type="NCBI Taxonomy" id="489830"/>
    <lineage>
        <taxon>Viruses</taxon>
        <taxon>Viruses incertae sedis</taxon>
        <taxon>Naldaviricetes</taxon>
        <taxon>Lefavirales</taxon>
        <taxon>Baculoviridae</taxon>
        <taxon>Betabaculovirus</taxon>
        <taxon>Betabaculovirus helarmigerae</taxon>
    </lineage>
</organism>
<dbReference type="RefSeq" id="YP_001649132.1">
    <property type="nucleotide sequence ID" value="NC_010240.1"/>
</dbReference>
<dbReference type="InterPro" id="IPR008929">
    <property type="entry name" value="Chondroitin_lyas"/>
</dbReference>
<evidence type="ECO:0000259" key="1">
    <source>
        <dbReference type="Pfam" id="PF04850"/>
    </source>
</evidence>